<proteinExistence type="predicted"/>
<sequence>MTLESSRKTFDFEDALDITGYGKYNLAMQCSCCLLILAMYLDIFGFSVLMPAVACDMSLSIARQGILSAVPLMGITFSSYAWGFFADTMGRRRTLFLAMPIGSFLNFASSMAPNYVSLIVLKLLSAMFVSCANAAAFVLLGESVPKKQRSKSIFIMACATFCTQWTICLFALPIFSLTFKTEIVWLNMYYRPWRLLMQVISIPGVIGIVMMIFLKESPKYLITKGRSDDALNVLKFIYKCNTGMDTCKYPVECVYTDDVIKEPNSNEKSFLLKLWHQTAPLFKPPLLKNSVILYYVLLCAYMISTGYTMWVPTMTNAYFAGNETNGYTFCEVASRSASVSITHINTDCNSTIKPSTLYAVICYSVASTVVSLILFFLVGPLGKKTTTLAMIAGTTVSGVLLLFVRIPILSIALFYIFLFVALILGSINSYLVELNPTYLRGMATCLSVVVARGFGFLSVQLIATLLADYCTPMIVGYVVLNASGLLVAAFLPPDEKKEKQKSEVDSSNSVGIEKTKL</sequence>
<name>A0ACC1D180_9NEOP</name>
<dbReference type="EMBL" id="CM034397">
    <property type="protein sequence ID" value="KAJ0177602.1"/>
    <property type="molecule type" value="Genomic_DNA"/>
</dbReference>
<organism evidence="1 2">
    <name type="scientific">Dendrolimus kikuchii</name>
    <dbReference type="NCBI Taxonomy" id="765133"/>
    <lineage>
        <taxon>Eukaryota</taxon>
        <taxon>Metazoa</taxon>
        <taxon>Ecdysozoa</taxon>
        <taxon>Arthropoda</taxon>
        <taxon>Hexapoda</taxon>
        <taxon>Insecta</taxon>
        <taxon>Pterygota</taxon>
        <taxon>Neoptera</taxon>
        <taxon>Endopterygota</taxon>
        <taxon>Lepidoptera</taxon>
        <taxon>Glossata</taxon>
        <taxon>Ditrysia</taxon>
        <taxon>Bombycoidea</taxon>
        <taxon>Lasiocampidae</taxon>
        <taxon>Dendrolimus</taxon>
    </lineage>
</organism>
<dbReference type="Proteomes" id="UP000824533">
    <property type="component" value="Linkage Group LG11"/>
</dbReference>
<reference evidence="1 2" key="1">
    <citation type="journal article" date="2021" name="Front. Genet.">
        <title>Chromosome-Level Genome Assembly Reveals Significant Gene Expansion in the Toll and IMD Signaling Pathways of Dendrolimus kikuchii.</title>
        <authorList>
            <person name="Zhou J."/>
            <person name="Wu P."/>
            <person name="Xiong Z."/>
            <person name="Liu N."/>
            <person name="Zhao N."/>
            <person name="Ji M."/>
            <person name="Qiu Y."/>
            <person name="Yang B."/>
        </authorList>
    </citation>
    <scope>NUCLEOTIDE SEQUENCE [LARGE SCALE GENOMIC DNA]</scope>
    <source>
        <strain evidence="1">Ann1</strain>
    </source>
</reference>
<comment type="caution">
    <text evidence="1">The sequence shown here is derived from an EMBL/GenBank/DDBJ whole genome shotgun (WGS) entry which is preliminary data.</text>
</comment>
<protein>
    <submittedName>
        <fullName evidence="1">Uncharacterized protein</fullName>
    </submittedName>
</protein>
<keyword evidence="2" id="KW-1185">Reference proteome</keyword>
<evidence type="ECO:0000313" key="2">
    <source>
        <dbReference type="Proteomes" id="UP000824533"/>
    </source>
</evidence>
<accession>A0ACC1D180</accession>
<gene>
    <name evidence="1" type="ORF">K1T71_006475</name>
</gene>
<evidence type="ECO:0000313" key="1">
    <source>
        <dbReference type="EMBL" id="KAJ0177602.1"/>
    </source>
</evidence>